<evidence type="ECO:0000313" key="10">
    <source>
        <dbReference type="Proteomes" id="UP000584824"/>
    </source>
</evidence>
<evidence type="ECO:0000256" key="2">
    <source>
        <dbReference type="ARBA" id="ARBA00022617"/>
    </source>
</evidence>
<keyword evidence="10" id="KW-1185">Reference proteome</keyword>
<keyword evidence="4" id="KW-0249">Electron transport</keyword>
<keyword evidence="5 6" id="KW-0408">Iron</keyword>
<keyword evidence="7" id="KW-0732">Signal</keyword>
<keyword evidence="1" id="KW-0813">Transport</keyword>
<dbReference type="PANTHER" id="PTHR11961">
    <property type="entry name" value="CYTOCHROME C"/>
    <property type="match status" value="1"/>
</dbReference>
<dbReference type="PRINTS" id="PR00604">
    <property type="entry name" value="CYTCHRMECIAB"/>
</dbReference>
<reference evidence="9 10" key="1">
    <citation type="submission" date="2020-08" db="EMBL/GenBank/DDBJ databases">
        <title>Genomic Encyclopedia of Type Strains, Phase IV (KMG-IV): sequencing the most valuable type-strain genomes for metagenomic binning, comparative biology and taxonomic classification.</title>
        <authorList>
            <person name="Goeker M."/>
        </authorList>
    </citation>
    <scope>NUCLEOTIDE SEQUENCE [LARGE SCALE GENOMIC DNA]</scope>
    <source>
        <strain evidence="9 10">DSM 26385</strain>
    </source>
</reference>
<evidence type="ECO:0000256" key="7">
    <source>
        <dbReference type="SAM" id="SignalP"/>
    </source>
</evidence>
<dbReference type="InterPro" id="IPR002327">
    <property type="entry name" value="Cyt_c_1A/1B"/>
</dbReference>
<feature type="chain" id="PRO_5030601945" evidence="7">
    <location>
        <begin position="20"/>
        <end position="124"/>
    </location>
</feature>
<dbReference type="SUPFAM" id="SSF46626">
    <property type="entry name" value="Cytochrome c"/>
    <property type="match status" value="1"/>
</dbReference>
<keyword evidence="2 6" id="KW-0349">Heme</keyword>
<dbReference type="Gene3D" id="1.10.760.10">
    <property type="entry name" value="Cytochrome c-like domain"/>
    <property type="match status" value="1"/>
</dbReference>
<protein>
    <submittedName>
        <fullName evidence="9">Cytochrome c</fullName>
    </submittedName>
</protein>
<evidence type="ECO:0000313" key="9">
    <source>
        <dbReference type="EMBL" id="MBB4102100.1"/>
    </source>
</evidence>
<keyword evidence="3 6" id="KW-0479">Metal-binding</keyword>
<dbReference type="AlphaFoldDB" id="A0A7W6JYX7"/>
<dbReference type="GO" id="GO:0046872">
    <property type="term" value="F:metal ion binding"/>
    <property type="evidence" value="ECO:0007669"/>
    <property type="project" value="UniProtKB-KW"/>
</dbReference>
<dbReference type="InterPro" id="IPR036909">
    <property type="entry name" value="Cyt_c-like_dom_sf"/>
</dbReference>
<sequence>MNKMLVLLALAASATAAHAGGDATKGAAVFKKNCSACHTATEPKNKVGPYLGTVIGRPVATYEGFRYSKAMTEFGADGKVWDEARLAEYLPKPKDLVKGTTMAFAGLKTPDEVTDLIAYLKAPQ</sequence>
<proteinExistence type="predicted"/>
<dbReference type="RefSeq" id="WP_237358768.1">
    <property type="nucleotide sequence ID" value="NZ_JACIDU010000002.1"/>
</dbReference>
<dbReference type="EMBL" id="JACIDU010000002">
    <property type="protein sequence ID" value="MBB4102100.1"/>
    <property type="molecule type" value="Genomic_DNA"/>
</dbReference>
<evidence type="ECO:0000256" key="4">
    <source>
        <dbReference type="ARBA" id="ARBA00022982"/>
    </source>
</evidence>
<name>A0A7W6JYX7_9HYPH</name>
<accession>A0A7W6JYX7</accession>
<evidence type="ECO:0000256" key="6">
    <source>
        <dbReference type="PROSITE-ProRule" id="PRU00433"/>
    </source>
</evidence>
<dbReference type="PROSITE" id="PS51007">
    <property type="entry name" value="CYTC"/>
    <property type="match status" value="1"/>
</dbReference>
<evidence type="ECO:0000256" key="1">
    <source>
        <dbReference type="ARBA" id="ARBA00022448"/>
    </source>
</evidence>
<gene>
    <name evidence="9" type="ORF">GGQ66_000628</name>
</gene>
<comment type="caution">
    <text evidence="9">The sequence shown here is derived from an EMBL/GenBank/DDBJ whole genome shotgun (WGS) entry which is preliminary data.</text>
</comment>
<feature type="signal peptide" evidence="7">
    <location>
        <begin position="1"/>
        <end position="19"/>
    </location>
</feature>
<feature type="domain" description="Cytochrome c" evidence="8">
    <location>
        <begin position="21"/>
        <end position="124"/>
    </location>
</feature>
<organism evidence="9 10">
    <name type="scientific">Allorhizobium borbori</name>
    <dbReference type="NCBI Taxonomy" id="485907"/>
    <lineage>
        <taxon>Bacteria</taxon>
        <taxon>Pseudomonadati</taxon>
        <taxon>Pseudomonadota</taxon>
        <taxon>Alphaproteobacteria</taxon>
        <taxon>Hyphomicrobiales</taxon>
        <taxon>Rhizobiaceae</taxon>
        <taxon>Rhizobium/Agrobacterium group</taxon>
        <taxon>Allorhizobium</taxon>
    </lineage>
</organism>
<evidence type="ECO:0000256" key="5">
    <source>
        <dbReference type="ARBA" id="ARBA00023004"/>
    </source>
</evidence>
<dbReference type="GO" id="GO:0020037">
    <property type="term" value="F:heme binding"/>
    <property type="evidence" value="ECO:0007669"/>
    <property type="project" value="InterPro"/>
</dbReference>
<dbReference type="InterPro" id="IPR009056">
    <property type="entry name" value="Cyt_c-like_dom"/>
</dbReference>
<evidence type="ECO:0000259" key="8">
    <source>
        <dbReference type="PROSITE" id="PS51007"/>
    </source>
</evidence>
<evidence type="ECO:0000256" key="3">
    <source>
        <dbReference type="ARBA" id="ARBA00022723"/>
    </source>
</evidence>
<dbReference type="Proteomes" id="UP000584824">
    <property type="component" value="Unassembled WGS sequence"/>
</dbReference>
<dbReference type="GO" id="GO:0009055">
    <property type="term" value="F:electron transfer activity"/>
    <property type="evidence" value="ECO:0007669"/>
    <property type="project" value="InterPro"/>
</dbReference>
<dbReference type="Pfam" id="PF00034">
    <property type="entry name" value="Cytochrom_C"/>
    <property type="match status" value="1"/>
</dbReference>